<dbReference type="OrthoDB" id="9812429at2"/>
<evidence type="ECO:0000313" key="3">
    <source>
        <dbReference type="EMBL" id="KNB73076.1"/>
    </source>
</evidence>
<dbReference type="AlphaFoldDB" id="A0A0K9YWM6"/>
<evidence type="ECO:0000313" key="2">
    <source>
        <dbReference type="EMBL" id="GED68588.1"/>
    </source>
</evidence>
<gene>
    <name evidence="3" type="ORF">ADS79_03620</name>
    <name evidence="2" type="ORF">BRE01_22900</name>
</gene>
<keyword evidence="5" id="KW-1185">Reference proteome</keyword>
<organism evidence="3 4">
    <name type="scientific">Brevibacillus reuszeri</name>
    <dbReference type="NCBI Taxonomy" id="54915"/>
    <lineage>
        <taxon>Bacteria</taxon>
        <taxon>Bacillati</taxon>
        <taxon>Bacillota</taxon>
        <taxon>Bacilli</taxon>
        <taxon>Bacillales</taxon>
        <taxon>Paenibacillaceae</taxon>
        <taxon>Brevibacillus</taxon>
    </lineage>
</organism>
<dbReference type="RefSeq" id="WP_049737066.1">
    <property type="nucleotide sequence ID" value="NZ_BJON01000008.1"/>
</dbReference>
<dbReference type="Pfam" id="PF12671">
    <property type="entry name" value="Amidase_6"/>
    <property type="match status" value="1"/>
</dbReference>
<reference evidence="3" key="2">
    <citation type="submission" date="2015-07" db="EMBL/GenBank/DDBJ databases">
        <title>MeaNS - Measles Nucleotide Surveillance Program.</title>
        <authorList>
            <person name="Tran T."/>
            <person name="Druce J."/>
        </authorList>
    </citation>
    <scope>NUCLEOTIDE SEQUENCE</scope>
    <source>
        <strain evidence="3">DSM 9887</strain>
    </source>
</reference>
<evidence type="ECO:0000259" key="1">
    <source>
        <dbReference type="Pfam" id="PF12671"/>
    </source>
</evidence>
<proteinExistence type="predicted"/>
<dbReference type="EMBL" id="BJON01000008">
    <property type="protein sequence ID" value="GED68588.1"/>
    <property type="molecule type" value="Genomic_DNA"/>
</dbReference>
<dbReference type="InterPro" id="IPR024301">
    <property type="entry name" value="Amidase_6"/>
</dbReference>
<comment type="caution">
    <text evidence="3">The sequence shown here is derived from an EMBL/GenBank/DDBJ whole genome shotgun (WGS) entry which is preliminary data.</text>
</comment>
<protein>
    <recommendedName>
        <fullName evidence="1">Putative amidase domain-containing protein</fullName>
    </recommendedName>
</protein>
<sequence>MSWRVFVRSYFDAVHQSWMDGEYQRLLPFFIDDRQVYAREWERLNREHRQAMGRGAMLRSVTGRVAPMYWMETDSAIEVTLSWYGRRHYGLIQHEYVEASQRLLQLRLSKESEQWMIIATRESEGDLKEDFSHEQEEPLLLATAIEDAITQPLLVVHGAGGYNPEKAVAYAQQYWNTTNSAYPRFTDDCTNFISQCLHAGGIPMLFSKEKVKGWWMRTGKGGDWSYSWTVAHSLYLLFKSGGAPMRAVPKSSASELIPGDIICYDFDGDGRFQHNTIVVAKDANQMPLVNAHTTDSSMRYWAYEDSTAYTPNMRYAFFHIRGM</sequence>
<reference evidence="4" key="1">
    <citation type="submission" date="2015-07" db="EMBL/GenBank/DDBJ databases">
        <title>Genome sequencing project for genomic taxonomy and phylogenomics of Bacillus-like bacteria.</title>
        <authorList>
            <person name="Liu B."/>
            <person name="Wang J."/>
            <person name="Zhu Y."/>
            <person name="Liu G."/>
            <person name="Chen Q."/>
            <person name="Chen Z."/>
            <person name="Lan J."/>
            <person name="Che J."/>
            <person name="Ge C."/>
            <person name="Shi H."/>
            <person name="Pan Z."/>
            <person name="Liu X."/>
        </authorList>
    </citation>
    <scope>NUCLEOTIDE SEQUENCE [LARGE SCALE GENOMIC DNA]</scope>
    <source>
        <strain evidence="4">DSM 9887</strain>
    </source>
</reference>
<feature type="domain" description="Putative amidase" evidence="1">
    <location>
        <begin position="162"/>
        <end position="315"/>
    </location>
</feature>
<name>A0A0K9YWM6_9BACL</name>
<dbReference type="PANTHER" id="PTHR40032">
    <property type="entry name" value="EXPORTED PROTEIN-RELATED"/>
    <property type="match status" value="1"/>
</dbReference>
<dbReference type="PATRIC" id="fig|54915.3.peg.6087"/>
<dbReference type="STRING" id="54915.ADS79_03620"/>
<dbReference type="EMBL" id="LGIQ01000005">
    <property type="protein sequence ID" value="KNB73076.1"/>
    <property type="molecule type" value="Genomic_DNA"/>
</dbReference>
<dbReference type="Proteomes" id="UP000319578">
    <property type="component" value="Unassembled WGS sequence"/>
</dbReference>
<reference evidence="2 5" key="3">
    <citation type="submission" date="2019-06" db="EMBL/GenBank/DDBJ databases">
        <title>Whole genome shotgun sequence of Brevibacillus reuszeri NBRC 15719.</title>
        <authorList>
            <person name="Hosoyama A."/>
            <person name="Uohara A."/>
            <person name="Ohji S."/>
            <person name="Ichikawa N."/>
        </authorList>
    </citation>
    <scope>NUCLEOTIDE SEQUENCE [LARGE SCALE GENOMIC DNA]</scope>
    <source>
        <strain evidence="2 5">NBRC 15719</strain>
    </source>
</reference>
<accession>A0A0K9YWM6</accession>
<evidence type="ECO:0000313" key="5">
    <source>
        <dbReference type="Proteomes" id="UP000319578"/>
    </source>
</evidence>
<dbReference type="Proteomes" id="UP000036834">
    <property type="component" value="Unassembled WGS sequence"/>
</dbReference>
<dbReference type="PANTHER" id="PTHR40032:SF1">
    <property type="entry name" value="EXPORTED PROTEIN"/>
    <property type="match status" value="1"/>
</dbReference>
<evidence type="ECO:0000313" key="4">
    <source>
        <dbReference type="Proteomes" id="UP000036834"/>
    </source>
</evidence>